<proteinExistence type="predicted"/>
<dbReference type="SUPFAM" id="SSF52540">
    <property type="entry name" value="P-loop containing nucleoside triphosphate hydrolases"/>
    <property type="match status" value="1"/>
</dbReference>
<dbReference type="PANTHER" id="PTHR42711:SF17">
    <property type="entry name" value="ABC TRANSPORTER ATP-BINDING PROTEIN"/>
    <property type="match status" value="1"/>
</dbReference>
<accession>A0A545UEU3</accession>
<dbReference type="InterPro" id="IPR003439">
    <property type="entry name" value="ABC_transporter-like_ATP-bd"/>
</dbReference>
<evidence type="ECO:0000256" key="2">
    <source>
        <dbReference type="ARBA" id="ARBA00022741"/>
    </source>
</evidence>
<sequence length="343" mass="37647">MDKVGTERPGWSDLQLSSANSIKPGESNQSIDVRENQIVASVVDVSKHYGKNKALDKVSLNVHCGEVLSVLGPNGAGKTTLINILLGRLSAEHGTVSVMGNLPGELRTKRRCGAMLQVSGLPDMLTVKEHIELFQSYYVSPIAYTKVIDLAGLEEIQNRYSKNLSGGQKQRLLFALAICGNPDLLFLDEPSVGMDITARKSLWSAIAQLKNQGTSIILTTHYLEEADQLSDRVMMLNKGSIIQQGTPEEIKSRMRFKKISFTSEVPIQKLLSLSAIERVELAGNLYEIQTDKPVKALKQLFEMTDDISNLTVTGAALEDAFIQLNRSHETKSEESSDTSEVAN</sequence>
<dbReference type="SMART" id="SM00382">
    <property type="entry name" value="AAA"/>
    <property type="match status" value="1"/>
</dbReference>
<dbReference type="InterPro" id="IPR027417">
    <property type="entry name" value="P-loop_NTPase"/>
</dbReference>
<evidence type="ECO:0000313" key="6">
    <source>
        <dbReference type="EMBL" id="TQV87965.1"/>
    </source>
</evidence>
<gene>
    <name evidence="6" type="ORF">FLL46_11050</name>
</gene>
<dbReference type="InterPro" id="IPR017871">
    <property type="entry name" value="ABC_transporter-like_CS"/>
</dbReference>
<dbReference type="GO" id="GO:0005524">
    <property type="term" value="F:ATP binding"/>
    <property type="evidence" value="ECO:0007669"/>
    <property type="project" value="UniProtKB-KW"/>
</dbReference>
<evidence type="ECO:0000256" key="4">
    <source>
        <dbReference type="SAM" id="MobiDB-lite"/>
    </source>
</evidence>
<dbReference type="InterPro" id="IPR050763">
    <property type="entry name" value="ABC_transporter_ATP-binding"/>
</dbReference>
<dbReference type="OrthoDB" id="9775490at2"/>
<dbReference type="GO" id="GO:0016887">
    <property type="term" value="F:ATP hydrolysis activity"/>
    <property type="evidence" value="ECO:0007669"/>
    <property type="project" value="InterPro"/>
</dbReference>
<organism evidence="6 7">
    <name type="scientific">Aliikangiella coralliicola</name>
    <dbReference type="NCBI Taxonomy" id="2592383"/>
    <lineage>
        <taxon>Bacteria</taxon>
        <taxon>Pseudomonadati</taxon>
        <taxon>Pseudomonadota</taxon>
        <taxon>Gammaproteobacteria</taxon>
        <taxon>Oceanospirillales</taxon>
        <taxon>Pleioneaceae</taxon>
        <taxon>Aliikangiella</taxon>
    </lineage>
</organism>
<evidence type="ECO:0000259" key="5">
    <source>
        <dbReference type="PROSITE" id="PS50893"/>
    </source>
</evidence>
<reference evidence="6 7" key="1">
    <citation type="submission" date="2019-07" db="EMBL/GenBank/DDBJ databases">
        <title>Draft genome for Aliikangiella sp. M105.</title>
        <authorList>
            <person name="Wang G."/>
        </authorList>
    </citation>
    <scope>NUCLEOTIDE SEQUENCE [LARGE SCALE GENOMIC DNA]</scope>
    <source>
        <strain evidence="6 7">M105</strain>
    </source>
</reference>
<comment type="caution">
    <text evidence="6">The sequence shown here is derived from an EMBL/GenBank/DDBJ whole genome shotgun (WGS) entry which is preliminary data.</text>
</comment>
<dbReference type="Gene3D" id="3.40.50.300">
    <property type="entry name" value="P-loop containing nucleotide triphosphate hydrolases"/>
    <property type="match status" value="1"/>
</dbReference>
<feature type="domain" description="ABC transporter" evidence="5">
    <location>
        <begin position="40"/>
        <end position="263"/>
    </location>
</feature>
<dbReference type="PROSITE" id="PS50893">
    <property type="entry name" value="ABC_TRANSPORTER_2"/>
    <property type="match status" value="1"/>
</dbReference>
<dbReference type="AlphaFoldDB" id="A0A545UEU3"/>
<keyword evidence="7" id="KW-1185">Reference proteome</keyword>
<evidence type="ECO:0000313" key="7">
    <source>
        <dbReference type="Proteomes" id="UP000315439"/>
    </source>
</evidence>
<dbReference type="PANTHER" id="PTHR42711">
    <property type="entry name" value="ABC TRANSPORTER ATP-BINDING PROTEIN"/>
    <property type="match status" value="1"/>
</dbReference>
<dbReference type="Proteomes" id="UP000315439">
    <property type="component" value="Unassembled WGS sequence"/>
</dbReference>
<name>A0A545UEU3_9GAMM</name>
<dbReference type="EMBL" id="VIKS01000006">
    <property type="protein sequence ID" value="TQV87965.1"/>
    <property type="molecule type" value="Genomic_DNA"/>
</dbReference>
<evidence type="ECO:0000256" key="1">
    <source>
        <dbReference type="ARBA" id="ARBA00022448"/>
    </source>
</evidence>
<evidence type="ECO:0000256" key="3">
    <source>
        <dbReference type="ARBA" id="ARBA00022840"/>
    </source>
</evidence>
<dbReference type="Pfam" id="PF00005">
    <property type="entry name" value="ABC_tran"/>
    <property type="match status" value="1"/>
</dbReference>
<dbReference type="InterPro" id="IPR003593">
    <property type="entry name" value="AAA+_ATPase"/>
</dbReference>
<feature type="region of interest" description="Disordered" evidence="4">
    <location>
        <begin position="1"/>
        <end position="28"/>
    </location>
</feature>
<dbReference type="CDD" id="cd03230">
    <property type="entry name" value="ABC_DR_subfamily_A"/>
    <property type="match status" value="1"/>
</dbReference>
<keyword evidence="1" id="KW-0813">Transport</keyword>
<dbReference type="PROSITE" id="PS00211">
    <property type="entry name" value="ABC_TRANSPORTER_1"/>
    <property type="match status" value="1"/>
</dbReference>
<protein>
    <submittedName>
        <fullName evidence="6">ABC transporter ATP-binding protein</fullName>
    </submittedName>
</protein>
<keyword evidence="3 6" id="KW-0067">ATP-binding</keyword>
<feature type="compositionally biased region" description="Polar residues" evidence="4">
    <location>
        <begin position="14"/>
        <end position="28"/>
    </location>
</feature>
<keyword evidence="2" id="KW-0547">Nucleotide-binding</keyword>